<proteinExistence type="predicted"/>
<dbReference type="Proteomes" id="UP000279995">
    <property type="component" value="Chromosome I"/>
</dbReference>
<dbReference type="InterPro" id="IPR022742">
    <property type="entry name" value="Hydrolase_4"/>
</dbReference>
<dbReference type="InterPro" id="IPR029058">
    <property type="entry name" value="AB_hydrolase_fold"/>
</dbReference>
<reference evidence="2 3" key="1">
    <citation type="submission" date="2018-10" db="EMBL/GenBank/DDBJ databases">
        <title>Complete Genome Sequence and Transcriptomic Profiles of a Marine Bacterium, Pseudoalteromonas agarivorans Hao 2018.</title>
        <authorList>
            <person name="Hao L."/>
        </authorList>
    </citation>
    <scope>NUCLEOTIDE SEQUENCE [LARGE SCALE GENOMIC DNA]</scope>
    <source>
        <strain evidence="2 3">Hao 2018</strain>
    </source>
</reference>
<dbReference type="RefSeq" id="WP_054983287.1">
    <property type="nucleotide sequence ID" value="NZ_CP033065.1"/>
</dbReference>
<protein>
    <submittedName>
        <fullName evidence="2">Alpha/beta fold hydrolase</fullName>
    </submittedName>
</protein>
<dbReference type="SUPFAM" id="SSF53474">
    <property type="entry name" value="alpha/beta-Hydrolases"/>
    <property type="match status" value="1"/>
</dbReference>
<dbReference type="GO" id="GO:0016787">
    <property type="term" value="F:hydrolase activity"/>
    <property type="evidence" value="ECO:0007669"/>
    <property type="project" value="UniProtKB-KW"/>
</dbReference>
<organism evidence="2 3">
    <name type="scientific">Pseudoalteromonas agarivorans</name>
    <dbReference type="NCBI Taxonomy" id="176102"/>
    <lineage>
        <taxon>Bacteria</taxon>
        <taxon>Pseudomonadati</taxon>
        <taxon>Pseudomonadota</taxon>
        <taxon>Gammaproteobacteria</taxon>
        <taxon>Alteromonadales</taxon>
        <taxon>Pseudoalteromonadaceae</taxon>
        <taxon>Pseudoalteromonas</taxon>
    </lineage>
</organism>
<feature type="domain" description="Serine aminopeptidase S33" evidence="1">
    <location>
        <begin position="47"/>
        <end position="296"/>
    </location>
</feature>
<evidence type="ECO:0000259" key="1">
    <source>
        <dbReference type="Pfam" id="PF12146"/>
    </source>
</evidence>
<dbReference type="Gene3D" id="3.40.50.1820">
    <property type="entry name" value="alpha/beta hydrolase"/>
    <property type="match status" value="1"/>
</dbReference>
<name>A0AAD0U0V4_9GAMM</name>
<keyword evidence="2" id="KW-0378">Hydrolase</keyword>
<evidence type="ECO:0000313" key="3">
    <source>
        <dbReference type="Proteomes" id="UP000279995"/>
    </source>
</evidence>
<dbReference type="EMBL" id="CP033065">
    <property type="protein sequence ID" value="AYM87755.1"/>
    <property type="molecule type" value="Genomic_DNA"/>
</dbReference>
<dbReference type="Pfam" id="PF12146">
    <property type="entry name" value="Hydrolase_4"/>
    <property type="match status" value="1"/>
</dbReference>
<dbReference type="PANTHER" id="PTHR11614">
    <property type="entry name" value="PHOSPHOLIPASE-RELATED"/>
    <property type="match status" value="1"/>
</dbReference>
<dbReference type="AlphaFoldDB" id="A0AAD0U0V4"/>
<accession>A0AAD0U0V4</accession>
<sequence>MFYSTESALESNQARINHFYENVLNKNYFNASEGKLFFAYAVPETANTAIVISSGRIEGLEKYKELLWELYTNNYAVFIADHQGQGRSYRPLKNKHKGYVKRFSDYSADLDLFNQHIVNKHWQGKKILLAHSMGGAIAYDYFANYPHTFSGAFLSAPMFDIYTKGIPKPVAKFIASAATKLGFGYSYALGQNDYNPEEFALNTLTSSQVRYNLFRLTYQQQPLLQLGGVTYGWLNASFAFMSAVDTHTINLPIFIASAQNDEVVDNNAQQKLVNRLPNAELKSFAGAKHELLFERDEIRKPVLMRLYQFCSSFDT</sequence>
<evidence type="ECO:0000313" key="2">
    <source>
        <dbReference type="EMBL" id="AYM87755.1"/>
    </source>
</evidence>
<gene>
    <name evidence="2" type="ORF">D9T18_14175</name>
</gene>
<dbReference type="InterPro" id="IPR051044">
    <property type="entry name" value="MAG_DAG_Lipase"/>
</dbReference>